<evidence type="ECO:0000256" key="4">
    <source>
        <dbReference type="ARBA" id="ARBA00023136"/>
    </source>
</evidence>
<dbReference type="InterPro" id="IPR044880">
    <property type="entry name" value="NCX_ion-bd_dom_sf"/>
</dbReference>
<feature type="transmembrane region" description="Helical" evidence="5">
    <location>
        <begin position="294"/>
        <end position="310"/>
    </location>
</feature>
<evidence type="ECO:0000256" key="3">
    <source>
        <dbReference type="ARBA" id="ARBA00022989"/>
    </source>
</evidence>
<organism evidence="7 8">
    <name type="scientific">Luteolibacter algae</name>
    <dbReference type="NCBI Taxonomy" id="454151"/>
    <lineage>
        <taxon>Bacteria</taxon>
        <taxon>Pseudomonadati</taxon>
        <taxon>Verrucomicrobiota</taxon>
        <taxon>Verrucomicrobiia</taxon>
        <taxon>Verrucomicrobiales</taxon>
        <taxon>Verrucomicrobiaceae</taxon>
        <taxon>Luteolibacter</taxon>
    </lineage>
</organism>
<feature type="transmembrane region" description="Helical" evidence="5">
    <location>
        <begin position="101"/>
        <end position="117"/>
    </location>
</feature>
<feature type="transmembrane region" description="Helical" evidence="5">
    <location>
        <begin position="238"/>
        <end position="257"/>
    </location>
</feature>
<dbReference type="Pfam" id="PF01699">
    <property type="entry name" value="Na_Ca_ex"/>
    <property type="match status" value="2"/>
</dbReference>
<feature type="transmembrane region" description="Helical" evidence="5">
    <location>
        <begin position="74"/>
        <end position="94"/>
    </location>
</feature>
<feature type="domain" description="Sodium/calcium exchanger membrane region" evidence="6">
    <location>
        <begin position="169"/>
        <end position="308"/>
    </location>
</feature>
<dbReference type="RefSeq" id="WP_386819875.1">
    <property type="nucleotide sequence ID" value="NZ_JBHUIT010000008.1"/>
</dbReference>
<proteinExistence type="predicted"/>
<comment type="subcellular location">
    <subcellularLocation>
        <location evidence="1">Membrane</location>
        <topology evidence="1">Multi-pass membrane protein</topology>
    </subcellularLocation>
</comment>
<dbReference type="EMBL" id="JBHUIT010000008">
    <property type="protein sequence ID" value="MFD2256474.1"/>
    <property type="molecule type" value="Genomic_DNA"/>
</dbReference>
<evidence type="ECO:0000256" key="2">
    <source>
        <dbReference type="ARBA" id="ARBA00022692"/>
    </source>
</evidence>
<feature type="transmembrane region" description="Helical" evidence="5">
    <location>
        <begin position="123"/>
        <end position="143"/>
    </location>
</feature>
<feature type="transmembrane region" description="Helical" evidence="5">
    <location>
        <begin position="269"/>
        <end position="287"/>
    </location>
</feature>
<keyword evidence="4 5" id="KW-0472">Membrane</keyword>
<evidence type="ECO:0000256" key="1">
    <source>
        <dbReference type="ARBA" id="ARBA00004141"/>
    </source>
</evidence>
<sequence length="311" mass="32023">MFLIIIGGLLLFFGAEGLVRGSASLALRLGVHPLIAGLTVVAFGTSAPELSVSVSAALEGRGGIAIGNIVGSNIFNIAVILGIASLINPLGIHLDILKRDIPVLIGTSLVGMFLIASGNVTRVAGILLVIGLLIYLFFTIKAARKSFAASGAPPGEVDLQPSKSILIDLVFVAGGLALLVYGSGLFVDGATFLAKKIGISDAIIGLTIVAAGTSLPELATSVVAAFRKQSDIAIGNVVGSNIFNILCILGLTASVSGDIDSSGFELRDGLVMLGLSCLLLPFSMSGMKISRWEGSVLLLCYLGYLMVLWPR</sequence>
<accession>A0ABW5D6U3</accession>
<name>A0ABW5D6U3_9BACT</name>
<feature type="transmembrane region" description="Helical" evidence="5">
    <location>
        <begin position="164"/>
        <end position="182"/>
    </location>
</feature>
<dbReference type="InterPro" id="IPR004481">
    <property type="entry name" value="K/Na/Ca-exchanger"/>
</dbReference>
<dbReference type="Gene3D" id="1.20.1420.30">
    <property type="entry name" value="NCX, central ion-binding region"/>
    <property type="match status" value="1"/>
</dbReference>
<dbReference type="InterPro" id="IPR004837">
    <property type="entry name" value="NaCa_Exmemb"/>
</dbReference>
<dbReference type="PANTHER" id="PTHR10846:SF8">
    <property type="entry name" value="INNER MEMBRANE PROTEIN YRBG"/>
    <property type="match status" value="1"/>
</dbReference>
<dbReference type="NCBIfam" id="TIGR00367">
    <property type="entry name" value="calcium/sodium antiporter"/>
    <property type="match status" value="1"/>
</dbReference>
<reference evidence="8" key="1">
    <citation type="journal article" date="2019" name="Int. J. Syst. Evol. Microbiol.">
        <title>The Global Catalogue of Microorganisms (GCM) 10K type strain sequencing project: providing services to taxonomists for standard genome sequencing and annotation.</title>
        <authorList>
            <consortium name="The Broad Institute Genomics Platform"/>
            <consortium name="The Broad Institute Genome Sequencing Center for Infectious Disease"/>
            <person name="Wu L."/>
            <person name="Ma J."/>
        </authorList>
    </citation>
    <scope>NUCLEOTIDE SEQUENCE [LARGE SCALE GENOMIC DNA]</scope>
    <source>
        <strain evidence="8">CGMCC 4.7106</strain>
    </source>
</reference>
<dbReference type="PANTHER" id="PTHR10846">
    <property type="entry name" value="SODIUM/POTASSIUM/CALCIUM EXCHANGER"/>
    <property type="match status" value="1"/>
</dbReference>
<protein>
    <submittedName>
        <fullName evidence="7">Calcium/sodium antiporter</fullName>
    </submittedName>
</protein>
<evidence type="ECO:0000256" key="5">
    <source>
        <dbReference type="SAM" id="Phobius"/>
    </source>
</evidence>
<comment type="caution">
    <text evidence="7">The sequence shown here is derived from an EMBL/GenBank/DDBJ whole genome shotgun (WGS) entry which is preliminary data.</text>
</comment>
<feature type="domain" description="Sodium/calcium exchanger membrane region" evidence="6">
    <location>
        <begin position="2"/>
        <end position="140"/>
    </location>
</feature>
<dbReference type="Proteomes" id="UP001597375">
    <property type="component" value="Unassembled WGS sequence"/>
</dbReference>
<gene>
    <name evidence="7" type="ORF">ACFSSA_07295</name>
</gene>
<keyword evidence="2 5" id="KW-0812">Transmembrane</keyword>
<evidence type="ECO:0000313" key="8">
    <source>
        <dbReference type="Proteomes" id="UP001597375"/>
    </source>
</evidence>
<keyword evidence="8" id="KW-1185">Reference proteome</keyword>
<evidence type="ECO:0000313" key="7">
    <source>
        <dbReference type="EMBL" id="MFD2256474.1"/>
    </source>
</evidence>
<keyword evidence="3 5" id="KW-1133">Transmembrane helix</keyword>
<evidence type="ECO:0000259" key="6">
    <source>
        <dbReference type="Pfam" id="PF01699"/>
    </source>
</evidence>